<reference evidence="1" key="1">
    <citation type="journal article" date="2014" name="Front. Microbiol.">
        <title>High frequency of phylogenetically diverse reductive dehalogenase-homologous genes in deep subseafloor sedimentary metagenomes.</title>
        <authorList>
            <person name="Kawai M."/>
            <person name="Futagami T."/>
            <person name="Toyoda A."/>
            <person name="Takaki Y."/>
            <person name="Nishi S."/>
            <person name="Hori S."/>
            <person name="Arai W."/>
            <person name="Tsubouchi T."/>
            <person name="Morono Y."/>
            <person name="Uchiyama I."/>
            <person name="Ito T."/>
            <person name="Fujiyama A."/>
            <person name="Inagaki F."/>
            <person name="Takami H."/>
        </authorList>
    </citation>
    <scope>NUCLEOTIDE SEQUENCE</scope>
    <source>
        <strain evidence="1">Expedition CK06-06</strain>
    </source>
</reference>
<feature type="non-terminal residue" evidence="1">
    <location>
        <position position="1"/>
    </location>
</feature>
<dbReference type="AlphaFoldDB" id="X0YAZ1"/>
<accession>X0YAZ1</accession>
<organism evidence="1">
    <name type="scientific">marine sediment metagenome</name>
    <dbReference type="NCBI Taxonomy" id="412755"/>
    <lineage>
        <taxon>unclassified sequences</taxon>
        <taxon>metagenomes</taxon>
        <taxon>ecological metagenomes</taxon>
    </lineage>
</organism>
<gene>
    <name evidence="1" type="ORF">S01H1_86150</name>
</gene>
<protein>
    <submittedName>
        <fullName evidence="1">Uncharacterized protein</fullName>
    </submittedName>
</protein>
<evidence type="ECO:0000313" key="1">
    <source>
        <dbReference type="EMBL" id="GAG45913.1"/>
    </source>
</evidence>
<feature type="non-terminal residue" evidence="1">
    <location>
        <position position="41"/>
    </location>
</feature>
<proteinExistence type="predicted"/>
<dbReference type="EMBL" id="BARS01059520">
    <property type="protein sequence ID" value="GAG45913.1"/>
    <property type="molecule type" value="Genomic_DNA"/>
</dbReference>
<name>X0YAZ1_9ZZZZ</name>
<sequence>FPIWLTEWMEAHKITVWGAADLRDFSTPKDETGQGFPFAFS</sequence>
<comment type="caution">
    <text evidence="1">The sequence shown here is derived from an EMBL/GenBank/DDBJ whole genome shotgun (WGS) entry which is preliminary data.</text>
</comment>